<dbReference type="InterPro" id="IPR042532">
    <property type="entry name" value="EXOC3/Sec6_C"/>
</dbReference>
<dbReference type="Pfam" id="PF06046">
    <property type="entry name" value="Sec6"/>
    <property type="match status" value="1"/>
</dbReference>
<reference evidence="5 6" key="1">
    <citation type="submission" date="2019-03" db="EMBL/GenBank/DDBJ databases">
        <title>Sequencing 23 genomes of Wallemia ichthyophaga.</title>
        <authorList>
            <person name="Gostincar C."/>
        </authorList>
    </citation>
    <scope>NUCLEOTIDE SEQUENCE [LARGE SCALE GENOMIC DNA]</scope>
    <source>
        <strain evidence="5 6">EXF-6200</strain>
    </source>
</reference>
<evidence type="ECO:0000256" key="2">
    <source>
        <dbReference type="ARBA" id="ARBA00022448"/>
    </source>
</evidence>
<protein>
    <submittedName>
        <fullName evidence="5">Uncharacterized protein</fullName>
    </submittedName>
</protein>
<organism evidence="5 6">
    <name type="scientific">Wallemia ichthyophaga</name>
    <dbReference type="NCBI Taxonomy" id="245174"/>
    <lineage>
        <taxon>Eukaryota</taxon>
        <taxon>Fungi</taxon>
        <taxon>Dikarya</taxon>
        <taxon>Basidiomycota</taxon>
        <taxon>Wallemiomycotina</taxon>
        <taxon>Wallemiomycetes</taxon>
        <taxon>Wallemiales</taxon>
        <taxon>Wallemiaceae</taxon>
        <taxon>Wallemia</taxon>
    </lineage>
</organism>
<dbReference type="GO" id="GO:0006887">
    <property type="term" value="P:exocytosis"/>
    <property type="evidence" value="ECO:0007669"/>
    <property type="project" value="UniProtKB-KW"/>
</dbReference>
<evidence type="ECO:0000313" key="5">
    <source>
        <dbReference type="EMBL" id="TIB30925.1"/>
    </source>
</evidence>
<keyword evidence="3" id="KW-0268">Exocytosis</keyword>
<gene>
    <name evidence="5" type="ORF">E3P86_03423</name>
</gene>
<accession>A0A4T0IUK3</accession>
<evidence type="ECO:0000256" key="1">
    <source>
        <dbReference type="ARBA" id="ARBA00009447"/>
    </source>
</evidence>
<dbReference type="GO" id="GO:0000145">
    <property type="term" value="C:exocyst"/>
    <property type="evidence" value="ECO:0007669"/>
    <property type="project" value="InterPro"/>
</dbReference>
<dbReference type="FunFam" id="1.10.357.50:FF:000006">
    <property type="entry name" value="Exocyst complex component sec6"/>
    <property type="match status" value="1"/>
</dbReference>
<dbReference type="GO" id="GO:0051601">
    <property type="term" value="P:exocyst localization"/>
    <property type="evidence" value="ECO:0007669"/>
    <property type="project" value="TreeGrafter"/>
</dbReference>
<dbReference type="Gene3D" id="1.10.357.50">
    <property type="match status" value="1"/>
</dbReference>
<dbReference type="EMBL" id="SPOI01000247">
    <property type="protein sequence ID" value="TIB30925.1"/>
    <property type="molecule type" value="Genomic_DNA"/>
</dbReference>
<feature type="region of interest" description="Disordered" evidence="4">
    <location>
        <begin position="735"/>
        <end position="754"/>
    </location>
</feature>
<dbReference type="Gene3D" id="1.10.357.70">
    <property type="entry name" value="Exocyst complex component Sec6, C-terminal domain"/>
    <property type="match status" value="1"/>
</dbReference>
<dbReference type="Proteomes" id="UP000310689">
    <property type="component" value="Unassembled WGS sequence"/>
</dbReference>
<proteinExistence type="inferred from homology"/>
<evidence type="ECO:0000313" key="6">
    <source>
        <dbReference type="Proteomes" id="UP000310689"/>
    </source>
</evidence>
<comment type="caution">
    <text evidence="5">The sequence shown here is derived from an EMBL/GenBank/DDBJ whole genome shotgun (WGS) entry which is preliminary data.</text>
</comment>
<name>A0A4T0IUK3_WALIC</name>
<comment type="similarity">
    <text evidence="1">Belongs to the SEC6 family.</text>
</comment>
<dbReference type="GO" id="GO:0000149">
    <property type="term" value="F:SNARE binding"/>
    <property type="evidence" value="ECO:0007669"/>
    <property type="project" value="TreeGrafter"/>
</dbReference>
<dbReference type="PANTHER" id="PTHR21292:SF1">
    <property type="entry name" value="EXOCYST COMPLEX COMPONENT 3"/>
    <property type="match status" value="1"/>
</dbReference>
<dbReference type="InterPro" id="IPR010326">
    <property type="entry name" value="EXOC3/Sec6"/>
</dbReference>
<keyword evidence="2" id="KW-0813">Transport</keyword>
<sequence>MFNSPTPQPPTPIVMVTVTNNTSSIVADAFKSPDDLAKLSTFKNKLLKERAVIETKLKSGVAEQLDITRDAIRKLYLTRSDVKRVSQGMSSVGDSSSGITPTISFSKISQVAMIHRNFGQVEETVHNLKEMYTKIQFLESWLDSDSEDPQGPHDNLIPIHSELSQLENFKFQALYQANELDIHTRDTLNKHFDTLNTLIQQFELHLEDLSKHILDIVRYGDSSVVERLVLIVEHEQGEDDKVMEFKKLIEANDESKHDRYKQMQANSRVIKKTKQKLFDDIRGGVSELFDAAEEQGQIEQDAGGYLSTLEWIYEDYEDIASKVQVLFPSEYNIHYIYTRAYHERLDASLQRIVASEPEARVLLALHDFVRRYATEMKRLNIPPEWTTDPPLLDGREQELIEDYVALLTRKLDEWSRNLMSDEKKEFSHRAHPPEVDGDGLWGMQGAVILFQMINSQTELAAGSGQGGVLARVVGECSRVIRSVQTDWTSLIAAETAQMAKKPESVANGLGEYLIALANDQIKSADFTETLLTRTEALVSDKYKDVIQRHLNDAMDGSLDVARRCIEVIVDIIFADLKPAVKGLFGNAWFEESLVVQILETMRDYLEDWSDFINVSLRELLVECLLHEFLVTYLKALKNCSRIRVGPFVQQIKADMAEVHTFFKSHRKAGDIQDDLEIIDRVVSLLTSSESMVYLDYFPFAKRHGPCLAFVSSLIRARDDLEKREVRDMVDTIHRKAEEEKFPEPDPPTIMSRIN</sequence>
<dbReference type="PANTHER" id="PTHR21292">
    <property type="entry name" value="EXOCYST COMPLEX COMPONENT SEC6-RELATED"/>
    <property type="match status" value="1"/>
</dbReference>
<dbReference type="AlphaFoldDB" id="A0A4T0IUK3"/>
<evidence type="ECO:0000256" key="3">
    <source>
        <dbReference type="ARBA" id="ARBA00022483"/>
    </source>
</evidence>
<evidence type="ECO:0000256" key="4">
    <source>
        <dbReference type="SAM" id="MobiDB-lite"/>
    </source>
</evidence>